<dbReference type="GO" id="GO:0032366">
    <property type="term" value="P:intracellular sterol transport"/>
    <property type="evidence" value="ECO:0007669"/>
    <property type="project" value="TreeGrafter"/>
</dbReference>
<dbReference type="Gene3D" id="2.30.29.30">
    <property type="entry name" value="Pleckstrin-homology domain (PH domain)/Phosphotyrosine-binding domain (PTB)"/>
    <property type="match status" value="1"/>
</dbReference>
<keyword evidence="3 6" id="KW-1133">Transmembrane helix</keyword>
<evidence type="ECO:0000256" key="1">
    <source>
        <dbReference type="ARBA" id="ARBA00004167"/>
    </source>
</evidence>
<dbReference type="InParanoid" id="H3D5A9"/>
<proteinExistence type="predicted"/>
<dbReference type="FunCoup" id="H3D5A9">
    <property type="interactions" value="59"/>
</dbReference>
<dbReference type="SMART" id="SM00568">
    <property type="entry name" value="GRAM"/>
    <property type="match status" value="1"/>
</dbReference>
<evidence type="ECO:0000256" key="3">
    <source>
        <dbReference type="ARBA" id="ARBA00022989"/>
    </source>
</evidence>
<dbReference type="Pfam" id="PF16016">
    <property type="entry name" value="VASt"/>
    <property type="match status" value="1"/>
</dbReference>
<reference evidence="9" key="1">
    <citation type="journal article" date="2004" name="Nature">
        <title>Genome duplication in the teleost fish Tetraodon nigroviridis reveals the early vertebrate proto-karyotype.</title>
        <authorList>
            <person name="Jaillon O."/>
            <person name="Aury J.-M."/>
            <person name="Brunet F."/>
            <person name="Petit J.-L."/>
            <person name="Stange-Thomann N."/>
            <person name="Mauceli E."/>
            <person name="Bouneau L."/>
            <person name="Fischer C."/>
            <person name="Ozouf-Costaz C."/>
            <person name="Bernot A."/>
            <person name="Nicaud S."/>
            <person name="Jaffe D."/>
            <person name="Fisher S."/>
            <person name="Lutfalla G."/>
            <person name="Dossat C."/>
            <person name="Segurens B."/>
            <person name="Dasilva C."/>
            <person name="Salanoubat M."/>
            <person name="Levy M."/>
            <person name="Boudet N."/>
            <person name="Castellano S."/>
            <person name="Anthouard V."/>
            <person name="Jubin C."/>
            <person name="Castelli V."/>
            <person name="Katinka M."/>
            <person name="Vacherie B."/>
            <person name="Biemont C."/>
            <person name="Skalli Z."/>
            <person name="Cattolico L."/>
            <person name="Poulain J."/>
            <person name="De Berardinis V."/>
            <person name="Cruaud C."/>
            <person name="Duprat S."/>
            <person name="Brottier P."/>
            <person name="Coutanceau J.-P."/>
            <person name="Gouzy J."/>
            <person name="Parra G."/>
            <person name="Lardier G."/>
            <person name="Chapple C."/>
            <person name="McKernan K.J."/>
            <person name="McEwan P."/>
            <person name="Bosak S."/>
            <person name="Kellis M."/>
            <person name="Volff J.-N."/>
            <person name="Guigo R."/>
            <person name="Zody M.C."/>
            <person name="Mesirov J."/>
            <person name="Lindblad-Toh K."/>
            <person name="Birren B."/>
            <person name="Nusbaum C."/>
            <person name="Kahn D."/>
            <person name="Robinson-Rechavi M."/>
            <person name="Laudet V."/>
            <person name="Schachter V."/>
            <person name="Quetier F."/>
            <person name="Saurin W."/>
            <person name="Scarpelli C."/>
            <person name="Wincker P."/>
            <person name="Lander E.S."/>
            <person name="Weissenbach J."/>
            <person name="Roest Crollius H."/>
        </authorList>
    </citation>
    <scope>NUCLEOTIDE SEQUENCE [LARGE SCALE GENOMIC DNA]</scope>
</reference>
<dbReference type="GO" id="GO:0005789">
    <property type="term" value="C:endoplasmic reticulum membrane"/>
    <property type="evidence" value="ECO:0007669"/>
    <property type="project" value="UniProtKB-ARBA"/>
</dbReference>
<dbReference type="AlphaFoldDB" id="H3D5A9"/>
<dbReference type="InterPro" id="IPR051482">
    <property type="entry name" value="Cholesterol_transport"/>
</dbReference>
<feature type="region of interest" description="Disordered" evidence="5">
    <location>
        <begin position="226"/>
        <end position="265"/>
    </location>
</feature>
<evidence type="ECO:0000313" key="9">
    <source>
        <dbReference type="Proteomes" id="UP000007303"/>
    </source>
</evidence>
<keyword evidence="2 6" id="KW-0812">Transmembrane</keyword>
<dbReference type="InterPro" id="IPR004182">
    <property type="entry name" value="GRAM"/>
</dbReference>
<feature type="compositionally biased region" description="Acidic residues" evidence="5">
    <location>
        <begin position="250"/>
        <end position="260"/>
    </location>
</feature>
<feature type="compositionally biased region" description="Polar residues" evidence="5">
    <location>
        <begin position="148"/>
        <end position="160"/>
    </location>
</feature>
<dbReference type="Proteomes" id="UP000007303">
    <property type="component" value="Unassembled WGS sequence"/>
</dbReference>
<dbReference type="CDD" id="cd13220">
    <property type="entry name" value="PH-GRAM_GRAMDC"/>
    <property type="match status" value="1"/>
</dbReference>
<dbReference type="InterPro" id="IPR011993">
    <property type="entry name" value="PH-like_dom_sf"/>
</dbReference>
<dbReference type="GO" id="GO:0120020">
    <property type="term" value="F:cholesterol transfer activity"/>
    <property type="evidence" value="ECO:0007669"/>
    <property type="project" value="TreeGrafter"/>
</dbReference>
<evidence type="ECO:0000256" key="5">
    <source>
        <dbReference type="SAM" id="MobiDB-lite"/>
    </source>
</evidence>
<organism evidence="8 9">
    <name type="scientific">Tetraodon nigroviridis</name>
    <name type="common">Spotted green pufferfish</name>
    <name type="synonym">Chelonodon nigroviridis</name>
    <dbReference type="NCBI Taxonomy" id="99883"/>
    <lineage>
        <taxon>Eukaryota</taxon>
        <taxon>Metazoa</taxon>
        <taxon>Chordata</taxon>
        <taxon>Craniata</taxon>
        <taxon>Vertebrata</taxon>
        <taxon>Euteleostomi</taxon>
        <taxon>Actinopterygii</taxon>
        <taxon>Neopterygii</taxon>
        <taxon>Teleostei</taxon>
        <taxon>Neoteleostei</taxon>
        <taxon>Acanthomorphata</taxon>
        <taxon>Eupercaria</taxon>
        <taxon>Tetraodontiformes</taxon>
        <taxon>Tetradontoidea</taxon>
        <taxon>Tetraodontidae</taxon>
        <taxon>Tetraodon</taxon>
    </lineage>
</organism>
<dbReference type="STRING" id="99883.ENSTNIP00000015698"/>
<dbReference type="PROSITE" id="PS51778">
    <property type="entry name" value="VAST"/>
    <property type="match status" value="1"/>
</dbReference>
<feature type="transmembrane region" description="Helical" evidence="6">
    <location>
        <begin position="501"/>
        <end position="524"/>
    </location>
</feature>
<evidence type="ECO:0000313" key="8">
    <source>
        <dbReference type="Ensembl" id="ENSTNIP00000015698.1"/>
    </source>
</evidence>
<feature type="domain" description="VASt" evidence="7">
    <location>
        <begin position="268"/>
        <end position="439"/>
    </location>
</feature>
<evidence type="ECO:0000256" key="6">
    <source>
        <dbReference type="SAM" id="Phobius"/>
    </source>
</evidence>
<dbReference type="GO" id="GO:0140268">
    <property type="term" value="C:endoplasmic reticulum-plasma membrane contact site"/>
    <property type="evidence" value="ECO:0007669"/>
    <property type="project" value="TreeGrafter"/>
</dbReference>
<evidence type="ECO:0000256" key="2">
    <source>
        <dbReference type="ARBA" id="ARBA00022692"/>
    </source>
</evidence>
<reference evidence="8" key="3">
    <citation type="submission" date="2025-09" db="UniProtKB">
        <authorList>
            <consortium name="Ensembl"/>
        </authorList>
    </citation>
    <scope>IDENTIFICATION</scope>
</reference>
<dbReference type="Pfam" id="PF02893">
    <property type="entry name" value="GRAM"/>
    <property type="match status" value="1"/>
</dbReference>
<accession>H3D5A9</accession>
<comment type="subcellular location">
    <subcellularLocation>
        <location evidence="1">Membrane</location>
        <topology evidence="1">Single-pass membrane protein</topology>
    </subcellularLocation>
</comment>
<name>H3D5A9_TETNG</name>
<dbReference type="GeneTree" id="ENSGT00940000158013"/>
<reference evidence="8" key="2">
    <citation type="submission" date="2025-08" db="UniProtKB">
        <authorList>
            <consortium name="Ensembl"/>
        </authorList>
    </citation>
    <scope>IDENTIFICATION</scope>
</reference>
<keyword evidence="4 6" id="KW-0472">Membrane</keyword>
<protein>
    <submittedName>
        <fullName evidence="8">GRAM domain containing 1C</fullName>
    </submittedName>
</protein>
<dbReference type="GO" id="GO:0005886">
    <property type="term" value="C:plasma membrane"/>
    <property type="evidence" value="ECO:0007669"/>
    <property type="project" value="TreeGrafter"/>
</dbReference>
<dbReference type="Ensembl" id="ENSTNIT00000015905.1">
    <property type="protein sequence ID" value="ENSTNIP00000015698.1"/>
    <property type="gene ID" value="ENSTNIG00000012723.1"/>
</dbReference>
<dbReference type="GO" id="GO:0015485">
    <property type="term" value="F:cholesterol binding"/>
    <property type="evidence" value="ECO:0007669"/>
    <property type="project" value="TreeGrafter"/>
</dbReference>
<dbReference type="HOGENOM" id="CLU_015189_2_0_1"/>
<dbReference type="InterPro" id="IPR031968">
    <property type="entry name" value="VASt"/>
</dbReference>
<feature type="region of interest" description="Disordered" evidence="5">
    <location>
        <begin position="146"/>
        <end position="193"/>
    </location>
</feature>
<evidence type="ECO:0000259" key="7">
    <source>
        <dbReference type="PROSITE" id="PS51778"/>
    </source>
</evidence>
<dbReference type="PANTHER" id="PTHR23319:SF1">
    <property type="entry name" value="PROTEIN ASTER-C"/>
    <property type="match status" value="1"/>
</dbReference>
<feature type="compositionally biased region" description="Polar residues" evidence="5">
    <location>
        <begin position="473"/>
        <end position="482"/>
    </location>
</feature>
<feature type="region of interest" description="Disordered" evidence="5">
    <location>
        <begin position="462"/>
        <end position="484"/>
    </location>
</feature>
<dbReference type="OMA" id="HISANKM"/>
<feature type="compositionally biased region" description="Basic and acidic residues" evidence="5">
    <location>
        <begin position="164"/>
        <end position="173"/>
    </location>
</feature>
<evidence type="ECO:0000256" key="4">
    <source>
        <dbReference type="ARBA" id="ARBA00023136"/>
    </source>
</evidence>
<sequence length="599" mass="68755">ASYRHRLEEFRRLFKELPETERLLADYPCALQRDILLQGRLYLSERWLCFHSQVFRGTKITLAFRDVVNITREKTARWIPNALQVCTAAEKFFFASFPARKKTYQSVFGMWQNNLSDKRLTCLEFWHMIKQHYGPELGLTQEEMESLQIPTDSSMQTSLSVRAGSHEGLRKLEPPSSLRLSGSEHGPLESSTPQSLGNHFYLFGYRLQQNDNHNISAQALLDRLSSDRASKHSSPSLDLNSKEKSATEESGSESVEDAEEGVGSSDEQGRLYLNKVFHISANKMLELLFSDSSFMRRFLDTRKILNISSTDWQKDSSGNSKRSLTYTVTINNPLIGKFSAASETQTLYKESRDGHYYLVDTEVYTHDVPYHDYFYVLNRYYIIRSSKRKCRLRVYTNVKYKKQPWGLVKSFITKNSWGSIEDNFRQLEAELLEEEAELNQGGGDPGKSGLRRRRRTYSRTLPEHLKSGKQFGQEANQQRAGNTGTGAAEMESLHRRNTTTLVAWMSLILLILTVMNVGLFFKLWAMEDIAQRMYTSSKLRLRERAEASMNPEYGPKHAPGFSIGGDTQLLRTVLQDSINLLEQLRSSLLVLQQNFAIAN</sequence>
<keyword evidence="9" id="KW-1185">Reference proteome</keyword>
<dbReference type="PANTHER" id="PTHR23319">
    <property type="entry name" value="GRAM DOMAIN CONTAINING 1B, ISOFORM E"/>
    <property type="match status" value="1"/>
</dbReference>